<dbReference type="Gene3D" id="1.10.1370.30">
    <property type="match status" value="1"/>
</dbReference>
<dbReference type="CDD" id="cd06460">
    <property type="entry name" value="M32_Taq"/>
    <property type="match status" value="1"/>
</dbReference>
<protein>
    <recommendedName>
        <fullName evidence="1">Metal-dependent carboxypeptidase</fullName>
        <ecNumber evidence="1">3.4.17.19</ecNumber>
    </recommendedName>
</protein>
<dbReference type="HOGENOM" id="CLU_032916_1_1_0"/>
<dbReference type="GO" id="GO:0046872">
    <property type="term" value="F:metal ion binding"/>
    <property type="evidence" value="ECO:0007669"/>
    <property type="project" value="UniProtKB-KW"/>
</dbReference>
<dbReference type="PRINTS" id="PR00998">
    <property type="entry name" value="CRBOXYPTASET"/>
</dbReference>
<feature type="active site" description="Proton donor/acceptor" evidence="3">
    <location>
        <position position="267"/>
    </location>
</feature>
<dbReference type="RefSeq" id="WP_013628553.1">
    <property type="nucleotide sequence ID" value="NC_015174.1"/>
</dbReference>
<keyword evidence="1 2" id="KW-0479">Metal-binding</keyword>
<name>F0SKX6_RUBBR</name>
<feature type="binding site" evidence="2">
    <location>
        <position position="296"/>
    </location>
    <ligand>
        <name>Zn(2+)</name>
        <dbReference type="ChEBI" id="CHEBI:29105"/>
        <note>catalytic</note>
    </ligand>
</feature>
<keyword evidence="5" id="KW-1185">Reference proteome</keyword>
<feature type="binding site" evidence="2">
    <location>
        <position position="270"/>
    </location>
    <ligand>
        <name>Zn(2+)</name>
        <dbReference type="ChEBI" id="CHEBI:29105"/>
        <note>catalytic</note>
    </ligand>
</feature>
<evidence type="ECO:0000313" key="4">
    <source>
        <dbReference type="EMBL" id="ADY59829.1"/>
    </source>
</evidence>
<dbReference type="PIRSF" id="PIRSF006615">
    <property type="entry name" value="Zn_crbxpep_Taq"/>
    <property type="match status" value="1"/>
</dbReference>
<comment type="similarity">
    <text evidence="1">Belongs to the peptidase M32 family.</text>
</comment>
<dbReference type="GO" id="GO:0004181">
    <property type="term" value="F:metallocarboxypeptidase activity"/>
    <property type="evidence" value="ECO:0007669"/>
    <property type="project" value="UniProtKB-UniRule"/>
</dbReference>
<dbReference type="STRING" id="756272.Plabr_2227"/>
<dbReference type="GO" id="GO:0006508">
    <property type="term" value="P:proteolysis"/>
    <property type="evidence" value="ECO:0007669"/>
    <property type="project" value="UniProtKB-UniRule"/>
</dbReference>
<comment type="cofactor">
    <cofactor evidence="2">
        <name>Zn(2+)</name>
        <dbReference type="ChEBI" id="CHEBI:29105"/>
    </cofactor>
    <text evidence="2">Binds 1 zinc ion per subunit.</text>
</comment>
<dbReference type="KEGG" id="pbs:Plabr_2227"/>
<dbReference type="eggNOG" id="COG2317">
    <property type="taxonomic scope" value="Bacteria"/>
</dbReference>
<keyword evidence="1 4" id="KW-0121">Carboxypeptidase</keyword>
<proteinExistence type="inferred from homology"/>
<dbReference type="OrthoDB" id="9772308at2"/>
<feature type="binding site" evidence="2">
    <location>
        <position position="266"/>
    </location>
    <ligand>
        <name>Zn(2+)</name>
        <dbReference type="ChEBI" id="CHEBI:29105"/>
        <note>catalytic</note>
    </ligand>
</feature>
<dbReference type="InterPro" id="IPR001333">
    <property type="entry name" value="Peptidase_M32_Taq"/>
</dbReference>
<evidence type="ECO:0000256" key="1">
    <source>
        <dbReference type="PIRNR" id="PIRNR006615"/>
    </source>
</evidence>
<accession>F0SKX6</accession>
<comment type="catalytic activity">
    <reaction evidence="1">
        <text>Release of a C-terminal amino acid with broad specificity, except for -Pro.</text>
        <dbReference type="EC" id="3.4.17.19"/>
    </reaction>
</comment>
<dbReference type="AlphaFoldDB" id="F0SKX6"/>
<dbReference type="Proteomes" id="UP000006860">
    <property type="component" value="Chromosome"/>
</dbReference>
<keyword evidence="2" id="KW-0862">Zinc</keyword>
<evidence type="ECO:0000256" key="3">
    <source>
        <dbReference type="PIRSR" id="PIRSR006615-2"/>
    </source>
</evidence>
<gene>
    <name evidence="4" type="ordered locus">Plabr_2227</name>
</gene>
<evidence type="ECO:0000256" key="2">
    <source>
        <dbReference type="PIRSR" id="PIRSR006615-1"/>
    </source>
</evidence>
<dbReference type="PANTHER" id="PTHR34217">
    <property type="entry name" value="METAL-DEPENDENT CARBOXYPEPTIDASE"/>
    <property type="match status" value="1"/>
</dbReference>
<keyword evidence="1 4" id="KW-0378">Hydrolase</keyword>
<dbReference type="PANTHER" id="PTHR34217:SF1">
    <property type="entry name" value="CARBOXYPEPTIDASE 1"/>
    <property type="match status" value="1"/>
</dbReference>
<dbReference type="EC" id="3.4.17.19" evidence="1"/>
<dbReference type="SUPFAM" id="SSF55486">
    <property type="entry name" value="Metalloproteases ('zincins'), catalytic domain"/>
    <property type="match status" value="1"/>
</dbReference>
<sequence length="503" mass="56634">MEETYRELTTYLRRLALLGSSNSLLSWERETFMPEGGTQLRSEQVSLLAGVQHQWATAPRLGELLDELIEADLGPADGPMAVNVRQAKRDYDLATKLPQRLVEDLSRVTTLSQGAWHRAKQSNDFSAFEPWLDQVLTLKREEADCLRAGADAPLYDSLLDQYEPGMTTDQLKATFGPLREQLVPLVSAIADASDKPAADILNRDFPIDQQQAFSRKAAAAIGFDLDSGRIDESAHPFCSGIGPGDCRLTTRYDEQFFNMAFFGTLHEAGHGIYEQGLNPEAFGLGMGQSVSLGIHESQSRMWENLVGRSHAFWHHFYPEAQERYAALKDVPLEQFYRSINLVEPSWIRVEADEVTYNLHIMLRFELEQQLVAGDLKTADLPEAWNALFREYFGITPPDDAHGCLQDVHWSAGLFGYFPTYALGNIYAAQFYNAAERELGNLHDLFASGQFAPLKDWLNKNIHSRGQQYLAADLVKVVTGEEFSADPLLQYLNHKFGEVYRLSN</sequence>
<dbReference type="Pfam" id="PF02074">
    <property type="entry name" value="Peptidase_M32"/>
    <property type="match status" value="1"/>
</dbReference>
<keyword evidence="1" id="KW-0645">Protease</keyword>
<reference evidence="5" key="1">
    <citation type="submission" date="2011-02" db="EMBL/GenBank/DDBJ databases">
        <title>The complete genome of Planctomyces brasiliensis DSM 5305.</title>
        <authorList>
            <person name="Lucas S."/>
            <person name="Copeland A."/>
            <person name="Lapidus A."/>
            <person name="Bruce D."/>
            <person name="Goodwin L."/>
            <person name="Pitluck S."/>
            <person name="Kyrpides N."/>
            <person name="Mavromatis K."/>
            <person name="Pagani I."/>
            <person name="Ivanova N."/>
            <person name="Ovchinnikova G."/>
            <person name="Lu M."/>
            <person name="Detter J.C."/>
            <person name="Han C."/>
            <person name="Land M."/>
            <person name="Hauser L."/>
            <person name="Markowitz V."/>
            <person name="Cheng J.-F."/>
            <person name="Hugenholtz P."/>
            <person name="Woyke T."/>
            <person name="Wu D."/>
            <person name="Tindall B."/>
            <person name="Pomrenke H.G."/>
            <person name="Brambilla E."/>
            <person name="Klenk H.-P."/>
            <person name="Eisen J.A."/>
        </authorList>
    </citation>
    <scope>NUCLEOTIDE SEQUENCE [LARGE SCALE GENOMIC DNA]</scope>
    <source>
        <strain evidence="5">ATCC 49424 / DSM 5305 / JCM 21570 / NBRC 103401 / IFAM 1448</strain>
    </source>
</reference>
<keyword evidence="1" id="KW-0482">Metalloprotease</keyword>
<comment type="function">
    <text evidence="1">Broad specificity carboxypetidase that releases amino acids sequentially from the C-terminus, including neutral, aromatic, polar and basic residues.</text>
</comment>
<organism evidence="4 5">
    <name type="scientific">Rubinisphaera brasiliensis (strain ATCC 49424 / DSM 5305 / JCM 21570 / IAM 15109 / NBRC 103401 / IFAM 1448)</name>
    <name type="common">Planctomyces brasiliensis</name>
    <dbReference type="NCBI Taxonomy" id="756272"/>
    <lineage>
        <taxon>Bacteria</taxon>
        <taxon>Pseudomonadati</taxon>
        <taxon>Planctomycetota</taxon>
        <taxon>Planctomycetia</taxon>
        <taxon>Planctomycetales</taxon>
        <taxon>Planctomycetaceae</taxon>
        <taxon>Rubinisphaera</taxon>
    </lineage>
</organism>
<dbReference type="EMBL" id="CP002546">
    <property type="protein sequence ID" value="ADY59829.1"/>
    <property type="molecule type" value="Genomic_DNA"/>
</dbReference>
<evidence type="ECO:0000313" key="5">
    <source>
        <dbReference type="Proteomes" id="UP000006860"/>
    </source>
</evidence>
<dbReference type="PROSITE" id="PS52034">
    <property type="entry name" value="PEPTIDASE_M32"/>
    <property type="match status" value="1"/>
</dbReference>